<evidence type="ECO:0000259" key="5">
    <source>
        <dbReference type="PROSITE" id="PS50931"/>
    </source>
</evidence>
<keyword evidence="2" id="KW-0805">Transcription regulation</keyword>
<keyword evidence="3" id="KW-0238">DNA-binding</keyword>
<dbReference type="SUPFAM" id="SSF46785">
    <property type="entry name" value="Winged helix' DNA-binding domain"/>
    <property type="match status" value="1"/>
</dbReference>
<gene>
    <name evidence="6" type="ORF">DZF91_01215</name>
</gene>
<comment type="similarity">
    <text evidence="1">Belongs to the LysR transcriptional regulatory family.</text>
</comment>
<dbReference type="Proteomes" id="UP000261811">
    <property type="component" value="Unassembled WGS sequence"/>
</dbReference>
<accession>A0A372JTS5</accession>
<evidence type="ECO:0000256" key="2">
    <source>
        <dbReference type="ARBA" id="ARBA00023015"/>
    </source>
</evidence>
<dbReference type="Gene3D" id="1.10.10.10">
    <property type="entry name" value="Winged helix-like DNA-binding domain superfamily/Winged helix DNA-binding domain"/>
    <property type="match status" value="1"/>
</dbReference>
<dbReference type="PANTHER" id="PTHR30346">
    <property type="entry name" value="TRANSCRIPTIONAL DUAL REGULATOR HCAR-RELATED"/>
    <property type="match status" value="1"/>
</dbReference>
<dbReference type="Pfam" id="PF00126">
    <property type="entry name" value="HTH_1"/>
    <property type="match status" value="1"/>
</dbReference>
<dbReference type="PRINTS" id="PR00039">
    <property type="entry name" value="HTHLYSR"/>
</dbReference>
<dbReference type="FunFam" id="1.10.10.10:FF:000001">
    <property type="entry name" value="LysR family transcriptional regulator"/>
    <property type="match status" value="1"/>
</dbReference>
<keyword evidence="4" id="KW-0804">Transcription</keyword>
<dbReference type="GO" id="GO:0032993">
    <property type="term" value="C:protein-DNA complex"/>
    <property type="evidence" value="ECO:0007669"/>
    <property type="project" value="TreeGrafter"/>
</dbReference>
<feature type="domain" description="HTH lysR-type" evidence="5">
    <location>
        <begin position="1"/>
        <end position="58"/>
    </location>
</feature>
<dbReference type="SUPFAM" id="SSF53850">
    <property type="entry name" value="Periplasmic binding protein-like II"/>
    <property type="match status" value="1"/>
</dbReference>
<dbReference type="AlphaFoldDB" id="A0A372JTS5"/>
<dbReference type="Gene3D" id="3.40.190.10">
    <property type="entry name" value="Periplasmic binding protein-like II"/>
    <property type="match status" value="2"/>
</dbReference>
<dbReference type="EMBL" id="QURH01000018">
    <property type="protein sequence ID" value="RFU43432.1"/>
    <property type="molecule type" value="Genomic_DNA"/>
</dbReference>
<sequence>MELRQLRYFVTVAEELHFGRAAERLAIVQSAVSQQIGRLERELGVELFDRSPRHVRLTEAGGVFLPAARAVLDAERRALDTIGAYAESRRTVLRIGTSRGMGDRLTQVIEAMAERGYRVEPAALPAEERVRRVADRELDAAFVRGVADETGHDVRLVPVWQDELLVALPARHPLAGGAAVDLADLAELPLVLTDRRSNPALVDLVTRSCEEAGFTPVPGPPHSTLQDTLASLAAGTGGWTVLYATAAEQVRTTRVVFRPVRPALSLPAVLVVPPNAPARTEALLAACRSLASR</sequence>
<organism evidence="6 7">
    <name type="scientific">Actinomadura logoneensis</name>
    <dbReference type="NCBI Taxonomy" id="2293572"/>
    <lineage>
        <taxon>Bacteria</taxon>
        <taxon>Bacillati</taxon>
        <taxon>Actinomycetota</taxon>
        <taxon>Actinomycetes</taxon>
        <taxon>Streptosporangiales</taxon>
        <taxon>Thermomonosporaceae</taxon>
        <taxon>Actinomadura</taxon>
    </lineage>
</organism>
<protein>
    <submittedName>
        <fullName evidence="6">LysR family transcriptional regulator</fullName>
    </submittedName>
</protein>
<dbReference type="OrthoDB" id="3176554at2"/>
<dbReference type="CDD" id="cd08414">
    <property type="entry name" value="PBP2_LTTR_aromatics_like"/>
    <property type="match status" value="1"/>
</dbReference>
<keyword evidence="7" id="KW-1185">Reference proteome</keyword>
<evidence type="ECO:0000313" key="7">
    <source>
        <dbReference type="Proteomes" id="UP000261811"/>
    </source>
</evidence>
<dbReference type="InterPro" id="IPR036388">
    <property type="entry name" value="WH-like_DNA-bd_sf"/>
</dbReference>
<proteinExistence type="inferred from homology"/>
<dbReference type="InterPro" id="IPR036390">
    <property type="entry name" value="WH_DNA-bd_sf"/>
</dbReference>
<comment type="caution">
    <text evidence="6">The sequence shown here is derived from an EMBL/GenBank/DDBJ whole genome shotgun (WGS) entry which is preliminary data.</text>
</comment>
<evidence type="ECO:0000256" key="3">
    <source>
        <dbReference type="ARBA" id="ARBA00023125"/>
    </source>
</evidence>
<evidence type="ECO:0000256" key="1">
    <source>
        <dbReference type="ARBA" id="ARBA00009437"/>
    </source>
</evidence>
<dbReference type="PROSITE" id="PS50931">
    <property type="entry name" value="HTH_LYSR"/>
    <property type="match status" value="1"/>
</dbReference>
<dbReference type="RefSeq" id="WP_117355674.1">
    <property type="nucleotide sequence ID" value="NZ_QURH01000018.1"/>
</dbReference>
<dbReference type="PANTHER" id="PTHR30346:SF0">
    <property type="entry name" value="HCA OPERON TRANSCRIPTIONAL ACTIVATOR HCAR"/>
    <property type="match status" value="1"/>
</dbReference>
<reference evidence="6 7" key="1">
    <citation type="submission" date="2018-08" db="EMBL/GenBank/DDBJ databases">
        <title>Actinomadura jelena sp. nov., a novel Actinomycete isolated from soil in Chad.</title>
        <authorList>
            <person name="Shi L."/>
        </authorList>
    </citation>
    <scope>NUCLEOTIDE SEQUENCE [LARGE SCALE GENOMIC DNA]</scope>
    <source>
        <strain evidence="6 7">NEAU-G17</strain>
    </source>
</reference>
<dbReference type="Pfam" id="PF03466">
    <property type="entry name" value="LysR_substrate"/>
    <property type="match status" value="1"/>
</dbReference>
<evidence type="ECO:0000313" key="6">
    <source>
        <dbReference type="EMBL" id="RFU43432.1"/>
    </source>
</evidence>
<dbReference type="GO" id="GO:0003677">
    <property type="term" value="F:DNA binding"/>
    <property type="evidence" value="ECO:0007669"/>
    <property type="project" value="UniProtKB-KW"/>
</dbReference>
<name>A0A372JTS5_9ACTN</name>
<dbReference type="InterPro" id="IPR000847">
    <property type="entry name" value="LysR_HTH_N"/>
</dbReference>
<dbReference type="GO" id="GO:0003700">
    <property type="term" value="F:DNA-binding transcription factor activity"/>
    <property type="evidence" value="ECO:0007669"/>
    <property type="project" value="InterPro"/>
</dbReference>
<evidence type="ECO:0000256" key="4">
    <source>
        <dbReference type="ARBA" id="ARBA00023163"/>
    </source>
</evidence>
<dbReference type="InterPro" id="IPR005119">
    <property type="entry name" value="LysR_subst-bd"/>
</dbReference>